<organism evidence="1 2">
    <name type="scientific">Owenia fusiformis</name>
    <name type="common">Polychaete worm</name>
    <dbReference type="NCBI Taxonomy" id="6347"/>
    <lineage>
        <taxon>Eukaryota</taxon>
        <taxon>Metazoa</taxon>
        <taxon>Spiralia</taxon>
        <taxon>Lophotrochozoa</taxon>
        <taxon>Annelida</taxon>
        <taxon>Polychaeta</taxon>
        <taxon>Sedentaria</taxon>
        <taxon>Canalipalpata</taxon>
        <taxon>Sabellida</taxon>
        <taxon>Oweniida</taxon>
        <taxon>Oweniidae</taxon>
        <taxon>Owenia</taxon>
    </lineage>
</organism>
<dbReference type="EMBL" id="CAIIXF020000010">
    <property type="protein sequence ID" value="CAH1795847.1"/>
    <property type="molecule type" value="Genomic_DNA"/>
</dbReference>
<reference evidence="1" key="1">
    <citation type="submission" date="2022-03" db="EMBL/GenBank/DDBJ databases">
        <authorList>
            <person name="Martin C."/>
        </authorList>
    </citation>
    <scope>NUCLEOTIDE SEQUENCE</scope>
</reference>
<dbReference type="InterPro" id="IPR011604">
    <property type="entry name" value="PDDEXK-like_dom_sf"/>
</dbReference>
<name>A0A8J1TV88_OWEFU</name>
<protein>
    <submittedName>
        <fullName evidence="1">Uncharacterized protein</fullName>
    </submittedName>
</protein>
<dbReference type="Pfam" id="PF09588">
    <property type="entry name" value="YqaJ"/>
    <property type="match status" value="1"/>
</dbReference>
<sequence length="137" mass="15217">MTDKRDKDKLCASIVSPKAFKSSATSHGVAFEGFAKIKFEEITGKRVEPSGLVIHLEKPFLAASPDGFVRENAICEVKCPFKGKDSFITDDINFPWLERKDGKLSLKKQVGTMTKFKVKCLPLAGNYTTSLCMCVMF</sequence>
<accession>A0A8J1TV88</accession>
<dbReference type="PANTHER" id="PTHR46609">
    <property type="entry name" value="EXONUCLEASE, PHAGE-TYPE/RECB, C-TERMINAL DOMAIN-CONTAINING PROTEIN"/>
    <property type="match status" value="1"/>
</dbReference>
<evidence type="ECO:0000313" key="1">
    <source>
        <dbReference type="EMBL" id="CAH1795847.1"/>
    </source>
</evidence>
<gene>
    <name evidence="1" type="ORF">OFUS_LOCUS20326</name>
</gene>
<dbReference type="Gene3D" id="3.90.320.10">
    <property type="match status" value="1"/>
</dbReference>
<dbReference type="GO" id="GO:0006281">
    <property type="term" value="P:DNA repair"/>
    <property type="evidence" value="ECO:0007669"/>
    <property type="project" value="UniProtKB-ARBA"/>
</dbReference>
<dbReference type="InterPro" id="IPR051703">
    <property type="entry name" value="NF-kappa-B_Signaling_Reg"/>
</dbReference>
<proteinExistence type="predicted"/>
<dbReference type="PANTHER" id="PTHR46609:SF8">
    <property type="entry name" value="YQAJ VIRAL RECOMBINASE DOMAIN-CONTAINING PROTEIN"/>
    <property type="match status" value="1"/>
</dbReference>
<dbReference type="InterPro" id="IPR019080">
    <property type="entry name" value="YqaJ_viral_recombinase"/>
</dbReference>
<dbReference type="AlphaFoldDB" id="A0A8J1TV88"/>
<evidence type="ECO:0000313" key="2">
    <source>
        <dbReference type="Proteomes" id="UP000749559"/>
    </source>
</evidence>
<comment type="caution">
    <text evidence="1">The sequence shown here is derived from an EMBL/GenBank/DDBJ whole genome shotgun (WGS) entry which is preliminary data.</text>
</comment>
<dbReference type="SUPFAM" id="SSF52980">
    <property type="entry name" value="Restriction endonuclease-like"/>
    <property type="match status" value="1"/>
</dbReference>
<dbReference type="InterPro" id="IPR011335">
    <property type="entry name" value="Restrct_endonuc-II-like"/>
</dbReference>
<keyword evidence="2" id="KW-1185">Reference proteome</keyword>
<dbReference type="OrthoDB" id="6150801at2759"/>
<dbReference type="Proteomes" id="UP000749559">
    <property type="component" value="Unassembled WGS sequence"/>
</dbReference>